<gene>
    <name evidence="2" type="ORF">EYF80_032765</name>
</gene>
<comment type="caution">
    <text evidence="2">The sequence shown here is derived from an EMBL/GenBank/DDBJ whole genome shotgun (WGS) entry which is preliminary data.</text>
</comment>
<dbReference type="AlphaFoldDB" id="A0A4Z2GWT4"/>
<name>A0A4Z2GWT4_9TELE</name>
<protein>
    <submittedName>
        <fullName evidence="2">Uncharacterized protein</fullName>
    </submittedName>
</protein>
<evidence type="ECO:0000256" key="1">
    <source>
        <dbReference type="SAM" id="MobiDB-lite"/>
    </source>
</evidence>
<keyword evidence="3" id="KW-1185">Reference proteome</keyword>
<dbReference type="Proteomes" id="UP000314294">
    <property type="component" value="Unassembled WGS sequence"/>
</dbReference>
<proteinExistence type="predicted"/>
<reference evidence="2 3" key="1">
    <citation type="submission" date="2019-03" db="EMBL/GenBank/DDBJ databases">
        <title>First draft genome of Liparis tanakae, snailfish: a comprehensive survey of snailfish specific genes.</title>
        <authorList>
            <person name="Kim W."/>
            <person name="Song I."/>
            <person name="Jeong J.-H."/>
            <person name="Kim D."/>
            <person name="Kim S."/>
            <person name="Ryu S."/>
            <person name="Song J.Y."/>
            <person name="Lee S.K."/>
        </authorList>
    </citation>
    <scope>NUCLEOTIDE SEQUENCE [LARGE SCALE GENOMIC DNA]</scope>
    <source>
        <tissue evidence="2">Muscle</tissue>
    </source>
</reference>
<evidence type="ECO:0000313" key="3">
    <source>
        <dbReference type="Proteomes" id="UP000314294"/>
    </source>
</evidence>
<accession>A0A4Z2GWT4</accession>
<sequence length="266" mass="27909">MCTSAQQLDDRLSGDNSIRGDAEPFSRLPEPLLLVLILRLLHPLTSIAHGSEDVFRHIHDGVRGLVVTSDGLSAAGVVADVLQQVAEGLAHHAGRRPDLLQELAVVAGRAARLDAGLHGAVHQLSGLDKLLLTHGGADGHQLRGGQSTLSGSCDHPVLQHGVLGHLGHCRRNSEWVASNLELLVGLALPHVTEQVPAGLTDASCRSQHRSTELSRSDTAPASILAAPMSLCPLPTSSSIKAASSLTPLDISVRLEEMVVMAQPTAV</sequence>
<evidence type="ECO:0000313" key="2">
    <source>
        <dbReference type="EMBL" id="TNN57044.1"/>
    </source>
</evidence>
<organism evidence="2 3">
    <name type="scientific">Liparis tanakae</name>
    <name type="common">Tanaka's snailfish</name>
    <dbReference type="NCBI Taxonomy" id="230148"/>
    <lineage>
        <taxon>Eukaryota</taxon>
        <taxon>Metazoa</taxon>
        <taxon>Chordata</taxon>
        <taxon>Craniata</taxon>
        <taxon>Vertebrata</taxon>
        <taxon>Euteleostomi</taxon>
        <taxon>Actinopterygii</taxon>
        <taxon>Neopterygii</taxon>
        <taxon>Teleostei</taxon>
        <taxon>Neoteleostei</taxon>
        <taxon>Acanthomorphata</taxon>
        <taxon>Eupercaria</taxon>
        <taxon>Perciformes</taxon>
        <taxon>Cottioidei</taxon>
        <taxon>Cottales</taxon>
        <taxon>Liparidae</taxon>
        <taxon>Liparis</taxon>
    </lineage>
</organism>
<feature type="compositionally biased region" description="Basic and acidic residues" evidence="1">
    <location>
        <begin position="8"/>
        <end position="20"/>
    </location>
</feature>
<feature type="region of interest" description="Disordered" evidence="1">
    <location>
        <begin position="1"/>
        <end position="20"/>
    </location>
</feature>
<dbReference type="EMBL" id="SRLO01000415">
    <property type="protein sequence ID" value="TNN57044.1"/>
    <property type="molecule type" value="Genomic_DNA"/>
</dbReference>